<dbReference type="Proteomes" id="UP001172159">
    <property type="component" value="Unassembled WGS sequence"/>
</dbReference>
<comment type="caution">
    <text evidence="1">The sequence shown here is derived from an EMBL/GenBank/DDBJ whole genome shotgun (WGS) entry which is preliminary data.</text>
</comment>
<dbReference type="AlphaFoldDB" id="A0AA40EF17"/>
<dbReference type="EMBL" id="JAUKTV010000004">
    <property type="protein sequence ID" value="KAK0739099.1"/>
    <property type="molecule type" value="Genomic_DNA"/>
</dbReference>
<proteinExistence type="predicted"/>
<accession>A0AA40EF17</accession>
<evidence type="ECO:0000313" key="1">
    <source>
        <dbReference type="EMBL" id="KAK0739099.1"/>
    </source>
</evidence>
<organism evidence="1 2">
    <name type="scientific">Apiosordaria backusii</name>
    <dbReference type="NCBI Taxonomy" id="314023"/>
    <lineage>
        <taxon>Eukaryota</taxon>
        <taxon>Fungi</taxon>
        <taxon>Dikarya</taxon>
        <taxon>Ascomycota</taxon>
        <taxon>Pezizomycotina</taxon>
        <taxon>Sordariomycetes</taxon>
        <taxon>Sordariomycetidae</taxon>
        <taxon>Sordariales</taxon>
        <taxon>Lasiosphaeriaceae</taxon>
        <taxon>Apiosordaria</taxon>
    </lineage>
</organism>
<protein>
    <submittedName>
        <fullName evidence="1">Uncharacterized protein</fullName>
    </submittedName>
</protein>
<evidence type="ECO:0000313" key="2">
    <source>
        <dbReference type="Proteomes" id="UP001172159"/>
    </source>
</evidence>
<name>A0AA40EF17_9PEZI</name>
<gene>
    <name evidence="1" type="ORF">B0T21DRAFT_409479</name>
</gene>
<sequence length="202" mass="23393">MDLPVDIRIIILEMAIEQKGRGWSAMASVCKEWQTYIEPRNFRRLDLHSSDLIEFSKIVVERRREFMRPISLNVKWCFPRYTVNNMKALEDLLLILSNWGPTTDQGFTLELDIGSACRRSSFWPQGISLDVPPLHNVTTLIIVHDLLWQVPHATLGLILDKLPHLEHLIWEPYRPSEPGSEDQDRSGYFALLSITFPEPSRA</sequence>
<reference evidence="1" key="1">
    <citation type="submission" date="2023-06" db="EMBL/GenBank/DDBJ databases">
        <title>Genome-scale phylogeny and comparative genomics of the fungal order Sordariales.</title>
        <authorList>
            <consortium name="Lawrence Berkeley National Laboratory"/>
            <person name="Hensen N."/>
            <person name="Bonometti L."/>
            <person name="Westerberg I."/>
            <person name="Brannstrom I.O."/>
            <person name="Guillou S."/>
            <person name="Cros-Aarteil S."/>
            <person name="Calhoun S."/>
            <person name="Haridas S."/>
            <person name="Kuo A."/>
            <person name="Mondo S."/>
            <person name="Pangilinan J."/>
            <person name="Riley R."/>
            <person name="Labutti K."/>
            <person name="Andreopoulos B."/>
            <person name="Lipzen A."/>
            <person name="Chen C."/>
            <person name="Yanf M."/>
            <person name="Daum C."/>
            <person name="Ng V."/>
            <person name="Clum A."/>
            <person name="Steindorff A."/>
            <person name="Ohm R."/>
            <person name="Martin F."/>
            <person name="Silar P."/>
            <person name="Natvig D."/>
            <person name="Lalanne C."/>
            <person name="Gautier V."/>
            <person name="Ament-Velasquez S.L."/>
            <person name="Kruys A."/>
            <person name="Hutchinson M.I."/>
            <person name="Powell A.J."/>
            <person name="Barry K."/>
            <person name="Miller A.N."/>
            <person name="Grigoriev I.V."/>
            <person name="Debuchy R."/>
            <person name="Gladieux P."/>
            <person name="Thoren M.H."/>
            <person name="Johannesson H."/>
        </authorList>
    </citation>
    <scope>NUCLEOTIDE SEQUENCE</scope>
    <source>
        <strain evidence="1">CBS 540.89</strain>
    </source>
</reference>
<keyword evidence="2" id="KW-1185">Reference proteome</keyword>